<dbReference type="GO" id="GO:0015627">
    <property type="term" value="C:type II protein secretion system complex"/>
    <property type="evidence" value="ECO:0007669"/>
    <property type="project" value="InterPro"/>
</dbReference>
<feature type="domain" description="GspD-like N0" evidence="13">
    <location>
        <begin position="109"/>
        <end position="179"/>
    </location>
</feature>
<dbReference type="InterPro" id="IPR049371">
    <property type="entry name" value="GspD-like_N0"/>
</dbReference>
<name>A0A936Z8K1_9HYPH</name>
<sequence length="752" mass="79748">MRVFEACAILRAWVRRDFPAVVAVVAAISLVACQSAEPMRGIGSPLRPAADDGKHRPFGLYAMLSDPTGPAPAERSRSQLGTGLFTGEPRVANASLTAGRSDNGGSYTLNLVDASVTEAASAVLGDVFGVNYTVDPKVDSRITLQTTKPVDRAGIAELFESSLRTIGAAVVKNGNVYRVVTADQAAMGAGSGADIGGQPIGNVTRVVPLRYVAATEMQRILEPIAPFGGVARVDGSRNALLLSGTAQEIATMEETVSVFDVNVMKGMSFAVVPMRGVDPDAIVEDLNKMFGVGADSPMQGMVQFIPNARLKSMLVVSKQPHYLQEAQVWVRRLDEQAIGPERQFYTYVLRNRQAKELVEVLNSIFAGNGDAEQGVQPLPQIQRAAVRTASADNSQVETGVAPPDRFALISASGAAPKTFEPFSNVPLGAGGGDSAAFGTGGAGGARIKVVADSSQNALLILATHTDYKRIERIIANLDIIPNQVLIEATIAEVTLNDDLKFGVRWFLQNKSGSRSGSFTDLISGAVGAAHPGFSFIAKAAGGQVTLSALNQIGNVRVLASPSLMVLDKKTATLQIGDQVPVITQSAVSVATPGAPVVNSVSYKDTGVILSITPRINESGRVLLDIEQEVSTVQRTTTSGIDSPSFGQRRVKTSVVVNDGEGITLGGLIHDRATDVATQVPVLGDIPIFGKAFQHKDNVIEKTELVIILTPRVVRDLNEARAVTDEYRRKVESFVPSRDPGRRLINNVKRVLE</sequence>
<dbReference type="Pfam" id="PF21305">
    <property type="entry name" value="type_II_gspD_N0"/>
    <property type="match status" value="1"/>
</dbReference>
<keyword evidence="3 10" id="KW-0813">Transport</keyword>
<evidence type="ECO:0000313" key="14">
    <source>
        <dbReference type="EMBL" id="MBL0406278.1"/>
    </source>
</evidence>
<protein>
    <submittedName>
        <fullName evidence="14">Type II secretion system secretin GspD</fullName>
    </submittedName>
</protein>
<dbReference type="EMBL" id="JAEQMY010000037">
    <property type="protein sequence ID" value="MBL0406278.1"/>
    <property type="molecule type" value="Genomic_DNA"/>
</dbReference>
<dbReference type="PANTHER" id="PTHR30332:SF25">
    <property type="entry name" value="SECRETIN XPSD"/>
    <property type="match status" value="1"/>
</dbReference>
<keyword evidence="15" id="KW-1185">Reference proteome</keyword>
<keyword evidence="9" id="KW-0998">Cell outer membrane</keyword>
<evidence type="ECO:0000256" key="7">
    <source>
        <dbReference type="ARBA" id="ARBA00022927"/>
    </source>
</evidence>
<keyword evidence="7" id="KW-0653">Protein transport</keyword>
<keyword evidence="6" id="KW-0732">Signal</keyword>
<dbReference type="Proteomes" id="UP000605848">
    <property type="component" value="Unassembled WGS sequence"/>
</dbReference>
<dbReference type="PROSITE" id="PS51257">
    <property type="entry name" value="PROKAR_LIPOPROTEIN"/>
    <property type="match status" value="1"/>
</dbReference>
<dbReference type="InterPro" id="IPR038591">
    <property type="entry name" value="NolW-like_sf"/>
</dbReference>
<keyword evidence="8" id="KW-0472">Membrane</keyword>
<evidence type="ECO:0000256" key="6">
    <source>
        <dbReference type="ARBA" id="ARBA00022729"/>
    </source>
</evidence>
<comment type="subcellular location">
    <subcellularLocation>
        <location evidence="1 10">Cell outer membrane</location>
    </subcellularLocation>
</comment>
<feature type="domain" description="Type II/III secretion system secretin-like" evidence="11">
    <location>
        <begin position="548"/>
        <end position="714"/>
    </location>
</feature>
<feature type="domain" description="NolW-like" evidence="12">
    <location>
        <begin position="204"/>
        <end position="263"/>
    </location>
</feature>
<organism evidence="14 15">
    <name type="scientific">Microvirga aerilata</name>
    <dbReference type="NCBI Taxonomy" id="670292"/>
    <lineage>
        <taxon>Bacteria</taxon>
        <taxon>Pseudomonadati</taxon>
        <taxon>Pseudomonadota</taxon>
        <taxon>Alphaproteobacteria</taxon>
        <taxon>Hyphomicrobiales</taxon>
        <taxon>Methylobacteriaceae</taxon>
        <taxon>Microvirga</taxon>
    </lineage>
</organism>
<dbReference type="InterPro" id="IPR001775">
    <property type="entry name" value="GspD/PilQ"/>
</dbReference>
<evidence type="ECO:0000259" key="12">
    <source>
        <dbReference type="Pfam" id="PF03958"/>
    </source>
</evidence>
<dbReference type="InterPro" id="IPR013356">
    <property type="entry name" value="T2SS_GspD"/>
</dbReference>
<dbReference type="InterPro" id="IPR004846">
    <property type="entry name" value="T2SS/T3SS_dom"/>
</dbReference>
<gene>
    <name evidence="14" type="primary">gspD</name>
    <name evidence="14" type="ORF">JKG68_20165</name>
</gene>
<evidence type="ECO:0000256" key="3">
    <source>
        <dbReference type="ARBA" id="ARBA00022448"/>
    </source>
</evidence>
<dbReference type="InterPro" id="IPR005644">
    <property type="entry name" value="NolW-like"/>
</dbReference>
<dbReference type="GO" id="GO:0015628">
    <property type="term" value="P:protein secretion by the type II secretion system"/>
    <property type="evidence" value="ECO:0007669"/>
    <property type="project" value="InterPro"/>
</dbReference>
<dbReference type="Pfam" id="PF03958">
    <property type="entry name" value="Secretin_N"/>
    <property type="match status" value="2"/>
</dbReference>
<evidence type="ECO:0000256" key="8">
    <source>
        <dbReference type="ARBA" id="ARBA00023136"/>
    </source>
</evidence>
<dbReference type="RefSeq" id="WP_202063101.1">
    <property type="nucleotide sequence ID" value="NZ_JAEQMY010000037.1"/>
</dbReference>
<proteinExistence type="inferred from homology"/>
<dbReference type="GO" id="GO:0009279">
    <property type="term" value="C:cell outer membrane"/>
    <property type="evidence" value="ECO:0007669"/>
    <property type="project" value="UniProtKB-SubCell"/>
</dbReference>
<dbReference type="NCBIfam" id="TIGR02517">
    <property type="entry name" value="type_II_gspD"/>
    <property type="match status" value="1"/>
</dbReference>
<evidence type="ECO:0000256" key="1">
    <source>
        <dbReference type="ARBA" id="ARBA00004442"/>
    </source>
</evidence>
<comment type="similarity">
    <text evidence="2">Belongs to the bacterial secretin family. GSP D subfamily.</text>
</comment>
<dbReference type="Gene3D" id="3.30.1370.120">
    <property type="match status" value="2"/>
</dbReference>
<evidence type="ECO:0000256" key="9">
    <source>
        <dbReference type="ARBA" id="ARBA00023237"/>
    </source>
</evidence>
<evidence type="ECO:0000256" key="5">
    <source>
        <dbReference type="ARBA" id="ARBA00022692"/>
    </source>
</evidence>
<comment type="caution">
    <text evidence="14">The sequence shown here is derived from an EMBL/GenBank/DDBJ whole genome shotgun (WGS) entry which is preliminary data.</text>
</comment>
<reference evidence="14" key="1">
    <citation type="submission" date="2021-01" db="EMBL/GenBank/DDBJ databases">
        <title>Microvirga sp.</title>
        <authorList>
            <person name="Kim M.K."/>
        </authorList>
    </citation>
    <scope>NUCLEOTIDE SEQUENCE</scope>
    <source>
        <strain evidence="14">5420S-16</strain>
    </source>
</reference>
<feature type="domain" description="NolW-like" evidence="12">
    <location>
        <begin position="346"/>
        <end position="480"/>
    </location>
</feature>
<evidence type="ECO:0000256" key="4">
    <source>
        <dbReference type="ARBA" id="ARBA00022452"/>
    </source>
</evidence>
<dbReference type="Pfam" id="PF00263">
    <property type="entry name" value="Secretin"/>
    <property type="match status" value="1"/>
</dbReference>
<dbReference type="AlphaFoldDB" id="A0A936Z8K1"/>
<dbReference type="PANTHER" id="PTHR30332">
    <property type="entry name" value="PROBABLE GENERAL SECRETION PATHWAY PROTEIN D"/>
    <property type="match status" value="1"/>
</dbReference>
<evidence type="ECO:0000259" key="13">
    <source>
        <dbReference type="Pfam" id="PF21305"/>
    </source>
</evidence>
<keyword evidence="4" id="KW-1134">Transmembrane beta strand</keyword>
<evidence type="ECO:0000313" key="15">
    <source>
        <dbReference type="Proteomes" id="UP000605848"/>
    </source>
</evidence>
<evidence type="ECO:0000259" key="11">
    <source>
        <dbReference type="Pfam" id="PF00263"/>
    </source>
</evidence>
<evidence type="ECO:0000256" key="2">
    <source>
        <dbReference type="ARBA" id="ARBA00006980"/>
    </source>
</evidence>
<evidence type="ECO:0000256" key="10">
    <source>
        <dbReference type="RuleBase" id="RU004004"/>
    </source>
</evidence>
<keyword evidence="5" id="KW-0812">Transmembrane</keyword>
<dbReference type="InterPro" id="IPR050810">
    <property type="entry name" value="Bact_Secretion_Sys_Channel"/>
</dbReference>
<accession>A0A936Z8K1</accession>
<dbReference type="PRINTS" id="PR01032">
    <property type="entry name" value="PHAGEIV"/>
</dbReference>
<dbReference type="PRINTS" id="PR00811">
    <property type="entry name" value="BCTERIALGSPD"/>
</dbReference>